<proteinExistence type="predicted"/>
<keyword evidence="3" id="KW-1185">Reference proteome</keyword>
<evidence type="ECO:0000313" key="3">
    <source>
        <dbReference type="Proteomes" id="UP000273326"/>
    </source>
</evidence>
<dbReference type="AlphaFoldDB" id="A0A3Q9BKU8"/>
<protein>
    <submittedName>
        <fullName evidence="2">DUF2264 domain-containing protein</fullName>
    </submittedName>
</protein>
<dbReference type="InterPro" id="IPR049349">
    <property type="entry name" value="DUF2264_N"/>
</dbReference>
<dbReference type="Pfam" id="PF10022">
    <property type="entry name" value="DUF2264"/>
    <property type="match status" value="1"/>
</dbReference>
<dbReference type="EMBL" id="CP034465">
    <property type="protein sequence ID" value="AZP03588.1"/>
    <property type="molecule type" value="Genomic_DNA"/>
</dbReference>
<dbReference type="PIRSF" id="PIRSF014753">
    <property type="entry name" value="UCP014753"/>
    <property type="match status" value="1"/>
</dbReference>
<dbReference type="KEGG" id="jeh:EJN90_02275"/>
<dbReference type="InterPro" id="IPR016624">
    <property type="entry name" value="UCP014753"/>
</dbReference>
<organism evidence="2 3">
    <name type="scientific">Jeotgalibaca ciconiae</name>
    <dbReference type="NCBI Taxonomy" id="2496265"/>
    <lineage>
        <taxon>Bacteria</taxon>
        <taxon>Bacillati</taxon>
        <taxon>Bacillota</taxon>
        <taxon>Bacilli</taxon>
        <taxon>Lactobacillales</taxon>
        <taxon>Carnobacteriaceae</taxon>
        <taxon>Jeotgalibaca</taxon>
    </lineage>
</organism>
<dbReference type="PANTHER" id="PTHR35339">
    <property type="entry name" value="LINALOOL DEHYDRATASE_ISOMERASE DOMAIN-CONTAINING PROTEIN"/>
    <property type="match status" value="1"/>
</dbReference>
<dbReference type="OrthoDB" id="9813465at2"/>
<sequence>MNRKEWLEVLNKIATPVLTSLSEGRLHQELPTTFHPERKKYGMLEAFGRTIAGLAPWIELTDITDSEEKKLQEHYRHMITQSFEHATDPKSPDYMIFSEQGQPLVDAAFMAHFIVRAPNFSRERLQDEVLENVIKALKKTRKIIPPNMNWNLFSAMVEGALAVLGAEYDILRVIYAIRLLDDWYLGDGVYGDGPIFHWDYYNSFVMQPMAIDLLDFFVEESMELEKYREKMLPRFIRYAAIQERLIAPDGSYPIIGRSIVYRFGAFQALSQAASQERLPAEVSSAQVRSALSAVIKKVMSSPHTFTDNGWLQPGVYGYQPELAESYIGVGSLYLALAVFLPLGLPESHPFWVDTAKEWTSRKVWSGQSSPIDYSIHH</sequence>
<evidence type="ECO:0000313" key="2">
    <source>
        <dbReference type="EMBL" id="AZP03588.1"/>
    </source>
</evidence>
<gene>
    <name evidence="2" type="ORF">EJN90_02275</name>
</gene>
<feature type="domain" description="DUF2264" evidence="1">
    <location>
        <begin position="3"/>
        <end position="358"/>
    </location>
</feature>
<reference evidence="3" key="1">
    <citation type="submission" date="2018-12" db="EMBL/GenBank/DDBJ databases">
        <title>Complete genome sequencing of Jeotgalibaca sp. H21T32.</title>
        <authorList>
            <person name="Bae J.-W."/>
            <person name="Lee S.-Y."/>
        </authorList>
    </citation>
    <scope>NUCLEOTIDE SEQUENCE [LARGE SCALE GENOMIC DNA]</scope>
    <source>
        <strain evidence="3">H21T32</strain>
    </source>
</reference>
<dbReference type="Proteomes" id="UP000273326">
    <property type="component" value="Chromosome"/>
</dbReference>
<accession>A0A3Q9BKU8</accession>
<dbReference type="RefSeq" id="WP_126108679.1">
    <property type="nucleotide sequence ID" value="NZ_CP034465.1"/>
</dbReference>
<name>A0A3Q9BKU8_9LACT</name>
<evidence type="ECO:0000259" key="1">
    <source>
        <dbReference type="Pfam" id="PF10022"/>
    </source>
</evidence>
<dbReference type="PANTHER" id="PTHR35339:SF3">
    <property type="entry name" value="DUF2264 DOMAIN-CONTAINING PROTEIN"/>
    <property type="match status" value="1"/>
</dbReference>